<feature type="transmembrane region" description="Helical" evidence="11">
    <location>
        <begin position="268"/>
        <end position="289"/>
    </location>
</feature>
<evidence type="ECO:0000256" key="7">
    <source>
        <dbReference type="ARBA" id="ARBA00023157"/>
    </source>
</evidence>
<keyword evidence="9" id="KW-0325">Glycoprotein</keyword>
<dbReference type="GO" id="GO:0004896">
    <property type="term" value="F:cytokine receptor activity"/>
    <property type="evidence" value="ECO:0007669"/>
    <property type="project" value="TreeGrafter"/>
</dbReference>
<proteinExistence type="inferred from homology"/>
<dbReference type="InterPro" id="IPR036116">
    <property type="entry name" value="FN3_sf"/>
</dbReference>
<accession>A0A8C2Z6N4</accession>
<dbReference type="InterPro" id="IPR040951">
    <property type="entry name" value="IL2RB_N1"/>
</dbReference>
<dbReference type="Ensembl" id="ENSCLMT00005023904.1">
    <property type="protein sequence ID" value="ENSCLMP00005022820.1"/>
    <property type="gene ID" value="ENSCLMG00005011320.1"/>
</dbReference>
<reference evidence="14" key="2">
    <citation type="submission" date="2025-09" db="UniProtKB">
        <authorList>
            <consortium name="Ensembl"/>
        </authorList>
    </citation>
    <scope>IDENTIFICATION</scope>
</reference>
<feature type="signal peptide" evidence="12">
    <location>
        <begin position="1"/>
        <end position="38"/>
    </location>
</feature>
<dbReference type="KEGG" id="clum:117730728"/>
<feature type="region of interest" description="Disordered" evidence="10">
    <location>
        <begin position="470"/>
        <end position="503"/>
    </location>
</feature>
<keyword evidence="3 11" id="KW-0812">Transmembrane</keyword>
<dbReference type="GeneTree" id="ENSGT00900000142364"/>
<feature type="region of interest" description="Disordered" evidence="10">
    <location>
        <begin position="585"/>
        <end position="617"/>
    </location>
</feature>
<evidence type="ECO:0000313" key="14">
    <source>
        <dbReference type="Ensembl" id="ENSCLMP00005022820.1"/>
    </source>
</evidence>
<gene>
    <name evidence="14" type="primary">LOC117730728</name>
</gene>
<evidence type="ECO:0000256" key="10">
    <source>
        <dbReference type="SAM" id="MobiDB-lite"/>
    </source>
</evidence>
<dbReference type="GO" id="GO:0016064">
    <property type="term" value="P:immunoglobulin mediated immune response"/>
    <property type="evidence" value="ECO:0007669"/>
    <property type="project" value="TreeGrafter"/>
</dbReference>
<reference evidence="14" key="1">
    <citation type="submission" date="2025-08" db="UniProtKB">
        <authorList>
            <consortium name="Ensembl"/>
        </authorList>
    </citation>
    <scope>IDENTIFICATION</scope>
</reference>
<evidence type="ECO:0000256" key="8">
    <source>
        <dbReference type="ARBA" id="ARBA00023170"/>
    </source>
</evidence>
<dbReference type="RefSeq" id="XP_034388566.1">
    <property type="nucleotide sequence ID" value="XM_034532675.1"/>
</dbReference>
<evidence type="ECO:0000256" key="4">
    <source>
        <dbReference type="ARBA" id="ARBA00022729"/>
    </source>
</evidence>
<dbReference type="PANTHER" id="PTHR23037">
    <property type="entry name" value="CYTOKINE RECEPTOR"/>
    <property type="match status" value="1"/>
</dbReference>
<evidence type="ECO:0000256" key="9">
    <source>
        <dbReference type="ARBA" id="ARBA00023180"/>
    </source>
</evidence>
<keyword evidence="15" id="KW-1185">Reference proteome</keyword>
<evidence type="ECO:0000256" key="3">
    <source>
        <dbReference type="ARBA" id="ARBA00022692"/>
    </source>
</evidence>
<dbReference type="InterPro" id="IPR013783">
    <property type="entry name" value="Ig-like_fold"/>
</dbReference>
<evidence type="ECO:0000259" key="13">
    <source>
        <dbReference type="PROSITE" id="PS50853"/>
    </source>
</evidence>
<dbReference type="GeneID" id="117730728"/>
<keyword evidence="8" id="KW-0675">Receptor</keyword>
<dbReference type="AlphaFoldDB" id="A0A8C2Z6N4"/>
<feature type="compositionally biased region" description="Acidic residues" evidence="10">
    <location>
        <begin position="419"/>
        <end position="430"/>
    </location>
</feature>
<dbReference type="PROSITE" id="PS50853">
    <property type="entry name" value="FN3"/>
    <property type="match status" value="1"/>
</dbReference>
<evidence type="ECO:0000256" key="6">
    <source>
        <dbReference type="ARBA" id="ARBA00023136"/>
    </source>
</evidence>
<evidence type="ECO:0000256" key="1">
    <source>
        <dbReference type="ARBA" id="ARBA00004479"/>
    </source>
</evidence>
<dbReference type="GO" id="GO:0009897">
    <property type="term" value="C:external side of plasma membrane"/>
    <property type="evidence" value="ECO:0007669"/>
    <property type="project" value="TreeGrafter"/>
</dbReference>
<dbReference type="OrthoDB" id="8906725at2759"/>
<dbReference type="Pfam" id="PF18707">
    <property type="entry name" value="IL2RB_N1"/>
    <property type="match status" value="1"/>
</dbReference>
<evidence type="ECO:0000256" key="5">
    <source>
        <dbReference type="ARBA" id="ARBA00022989"/>
    </source>
</evidence>
<comment type="subcellular location">
    <subcellularLocation>
        <location evidence="1">Membrane</location>
        <topology evidence="1">Single-pass type I membrane protein</topology>
    </subcellularLocation>
</comment>
<dbReference type="PANTHER" id="PTHR23037:SF22">
    <property type="entry name" value="CYTOKINE RECEPTOR COMMON SUBUNIT BETA"/>
    <property type="match status" value="1"/>
</dbReference>
<sequence>MTSRMERHRVATLWLLPLPLWLLPLALWLLPLALLCGAARNKENCPNDPDLLLPELTCHTDYIRVIRCAWSGASDAAGCTVFGRKDGPRSYNSSCTLEPGDDSTPIKECSMTFSKEGQFQSFHVLSIDLSCNPGGLTLSTSYKPACHIKLDPPPPPKVNSSTVSWVPRAAAHGRLSSYSSQLQWKQEAQSWTDASVRKNDFSADHESIFPAERQLDLDQLTRGQQYEARTRAKTTDRDLKSSWSDWSPVASWVSSVGRTRQRAPDLNVAVLVMVATAAAFAVFLVGVGFKTNKSSWVYMVKSITGTPVPNPAKSFLQDVDFQSWLSPHFTGESFHSLLKPVEMVSVEVSSAVDGVARRHPEAVLLEKMRSESSHESTGSNFSNPSYSELCPPPVSSLTAGNLAPCVADTPYGPVGGQEETVEQEVRGEEEESEVRLLLSKGGDSMPVVSDYERAEKVQVERVRLQSLDSGVCSGEEVSQDSLEADSMNAMQGEEESEEGDGPEVDVQKLLGGVLGNGSIRVCSGYERVQTPPGGPELRNTDSGLSGVGEEEAVDESSSSTCLLRPPPCSSSPCFLPLFAAPPSNCSGSGLSPAQGPLPSLLLESTSRSVEPSGDGYM</sequence>
<keyword evidence="6 11" id="KW-0472">Membrane</keyword>
<keyword evidence="4 12" id="KW-0732">Signal</keyword>
<feature type="region of interest" description="Disordered" evidence="10">
    <location>
        <begin position="411"/>
        <end position="430"/>
    </location>
</feature>
<comment type="similarity">
    <text evidence="2">Belongs to the type I cytokine receptor family. Type 4 subfamily.</text>
</comment>
<dbReference type="Proteomes" id="UP000694565">
    <property type="component" value="Unplaced"/>
</dbReference>
<evidence type="ECO:0000256" key="12">
    <source>
        <dbReference type="SAM" id="SignalP"/>
    </source>
</evidence>
<name>A0A8C2Z6N4_CYCLU</name>
<dbReference type="SUPFAM" id="SSF49265">
    <property type="entry name" value="Fibronectin type III"/>
    <property type="match status" value="1"/>
</dbReference>
<dbReference type="InterPro" id="IPR003961">
    <property type="entry name" value="FN3_dom"/>
</dbReference>
<feature type="chain" id="PRO_5034184998" description="Fibronectin type-III domain-containing protein" evidence="12">
    <location>
        <begin position="39"/>
        <end position="617"/>
    </location>
</feature>
<keyword evidence="5 11" id="KW-1133">Transmembrane helix</keyword>
<feature type="compositionally biased region" description="Acidic residues" evidence="10">
    <location>
        <begin position="492"/>
        <end position="503"/>
    </location>
</feature>
<protein>
    <recommendedName>
        <fullName evidence="13">Fibronectin type-III domain-containing protein</fullName>
    </recommendedName>
</protein>
<evidence type="ECO:0000313" key="15">
    <source>
        <dbReference type="Proteomes" id="UP000694565"/>
    </source>
</evidence>
<evidence type="ECO:0000256" key="2">
    <source>
        <dbReference type="ARBA" id="ARBA00008280"/>
    </source>
</evidence>
<organism evidence="14 15">
    <name type="scientific">Cyclopterus lumpus</name>
    <name type="common">Lumpsucker</name>
    <dbReference type="NCBI Taxonomy" id="8103"/>
    <lineage>
        <taxon>Eukaryota</taxon>
        <taxon>Metazoa</taxon>
        <taxon>Chordata</taxon>
        <taxon>Craniata</taxon>
        <taxon>Vertebrata</taxon>
        <taxon>Euteleostomi</taxon>
        <taxon>Actinopterygii</taxon>
        <taxon>Neopterygii</taxon>
        <taxon>Teleostei</taxon>
        <taxon>Neoteleostei</taxon>
        <taxon>Acanthomorphata</taxon>
        <taxon>Eupercaria</taxon>
        <taxon>Perciformes</taxon>
        <taxon>Cottioidei</taxon>
        <taxon>Cottales</taxon>
        <taxon>Cyclopteridae</taxon>
        <taxon>Cyclopterus</taxon>
    </lineage>
</organism>
<dbReference type="Gene3D" id="2.60.40.10">
    <property type="entry name" value="Immunoglobulins"/>
    <property type="match status" value="2"/>
</dbReference>
<feature type="region of interest" description="Disordered" evidence="10">
    <location>
        <begin position="525"/>
        <end position="561"/>
    </location>
</feature>
<keyword evidence="7" id="KW-1015">Disulfide bond</keyword>
<feature type="domain" description="Fibronectin type-III" evidence="13">
    <location>
        <begin position="144"/>
        <end position="254"/>
    </location>
</feature>
<evidence type="ECO:0000256" key="11">
    <source>
        <dbReference type="SAM" id="Phobius"/>
    </source>
</evidence>